<gene>
    <name evidence="3" type="ORF">EJ06DRAFT_584881</name>
</gene>
<proteinExistence type="predicted"/>
<evidence type="ECO:0000313" key="3">
    <source>
        <dbReference type="EMBL" id="KAF2396899.1"/>
    </source>
</evidence>
<name>A0A6G1HM26_9PEZI</name>
<dbReference type="AlphaFoldDB" id="A0A6G1HM26"/>
<protein>
    <submittedName>
        <fullName evidence="3">Uncharacterized protein</fullName>
    </submittedName>
</protein>
<evidence type="ECO:0000313" key="4">
    <source>
        <dbReference type="Proteomes" id="UP000799640"/>
    </source>
</evidence>
<feature type="region of interest" description="Disordered" evidence="1">
    <location>
        <begin position="249"/>
        <end position="271"/>
    </location>
</feature>
<feature type="signal peptide" evidence="2">
    <location>
        <begin position="1"/>
        <end position="22"/>
    </location>
</feature>
<sequence length="390" mass="37408">MMKTPTLALALSLAAHAPLAAGASSYANTTSISTSTLPAPPGSCTGCTVNIFKTTLSYPGMVREVTTTQKATIVPYLYIYPNGETVTSFSTYAVYTSSATAQKPLSTPEAVTWTTLGVTLTYPTTYVAFTSPLAGSNKPFTGGNAFCYASLTTIPLPAPSQARLIFPVDVPDPRPSVSAFLDALPAVSAAVGGDPSSCVHEIGGPARSPLLTSSSTLLGAPSGAPAVTHTSVQVLAVSARAVIVKATGAPPAAGQQGGGSSGSGGSGGGGAVGGDGGGGVIVLPSTTLTAGPGGTFVVNGQTLSPGGSGVVVGGQTVSVAPGGGEAVIGTRTVVITQDVAPSGGGIGGAVGSGIGLQSGMAVGPGIRGEGVLGVLGGVVGGVVGALGVLL</sequence>
<accession>A0A6G1HM26</accession>
<dbReference type="Proteomes" id="UP000799640">
    <property type="component" value="Unassembled WGS sequence"/>
</dbReference>
<organism evidence="3 4">
    <name type="scientific">Trichodelitschia bisporula</name>
    <dbReference type="NCBI Taxonomy" id="703511"/>
    <lineage>
        <taxon>Eukaryota</taxon>
        <taxon>Fungi</taxon>
        <taxon>Dikarya</taxon>
        <taxon>Ascomycota</taxon>
        <taxon>Pezizomycotina</taxon>
        <taxon>Dothideomycetes</taxon>
        <taxon>Dothideomycetes incertae sedis</taxon>
        <taxon>Phaeotrichales</taxon>
        <taxon>Phaeotrichaceae</taxon>
        <taxon>Trichodelitschia</taxon>
    </lineage>
</organism>
<keyword evidence="4" id="KW-1185">Reference proteome</keyword>
<dbReference type="EMBL" id="ML996705">
    <property type="protein sequence ID" value="KAF2396899.1"/>
    <property type="molecule type" value="Genomic_DNA"/>
</dbReference>
<keyword evidence="2" id="KW-0732">Signal</keyword>
<evidence type="ECO:0000256" key="1">
    <source>
        <dbReference type="SAM" id="MobiDB-lite"/>
    </source>
</evidence>
<reference evidence="3" key="1">
    <citation type="journal article" date="2020" name="Stud. Mycol.">
        <title>101 Dothideomycetes genomes: a test case for predicting lifestyles and emergence of pathogens.</title>
        <authorList>
            <person name="Haridas S."/>
            <person name="Albert R."/>
            <person name="Binder M."/>
            <person name="Bloem J."/>
            <person name="Labutti K."/>
            <person name="Salamov A."/>
            <person name="Andreopoulos B."/>
            <person name="Baker S."/>
            <person name="Barry K."/>
            <person name="Bills G."/>
            <person name="Bluhm B."/>
            <person name="Cannon C."/>
            <person name="Castanera R."/>
            <person name="Culley D."/>
            <person name="Daum C."/>
            <person name="Ezra D."/>
            <person name="Gonzalez J."/>
            <person name="Henrissat B."/>
            <person name="Kuo A."/>
            <person name="Liang C."/>
            <person name="Lipzen A."/>
            <person name="Lutzoni F."/>
            <person name="Magnuson J."/>
            <person name="Mondo S."/>
            <person name="Nolan M."/>
            <person name="Ohm R."/>
            <person name="Pangilinan J."/>
            <person name="Park H.-J."/>
            <person name="Ramirez L."/>
            <person name="Alfaro M."/>
            <person name="Sun H."/>
            <person name="Tritt A."/>
            <person name="Yoshinaga Y."/>
            <person name="Zwiers L.-H."/>
            <person name="Turgeon B."/>
            <person name="Goodwin S."/>
            <person name="Spatafora J."/>
            <person name="Crous P."/>
            <person name="Grigoriev I."/>
        </authorList>
    </citation>
    <scope>NUCLEOTIDE SEQUENCE</scope>
    <source>
        <strain evidence="3">CBS 262.69</strain>
    </source>
</reference>
<feature type="chain" id="PRO_5026084467" evidence="2">
    <location>
        <begin position="23"/>
        <end position="390"/>
    </location>
</feature>
<feature type="compositionally biased region" description="Gly residues" evidence="1">
    <location>
        <begin position="255"/>
        <end position="271"/>
    </location>
</feature>
<evidence type="ECO:0000256" key="2">
    <source>
        <dbReference type="SAM" id="SignalP"/>
    </source>
</evidence>